<name>A0ACC2PGM5_9HYME</name>
<accession>A0ACC2PGM5</accession>
<reference evidence="1" key="1">
    <citation type="submission" date="2023-04" db="EMBL/GenBank/DDBJ databases">
        <title>A chromosome-level genome assembly of the parasitoid wasp Eretmocerus hayati.</title>
        <authorList>
            <person name="Zhong Y."/>
            <person name="Liu S."/>
            <person name="Liu Y."/>
        </authorList>
    </citation>
    <scope>NUCLEOTIDE SEQUENCE</scope>
    <source>
        <strain evidence="1">ZJU_SS_LIU_2023</strain>
    </source>
</reference>
<dbReference type="Proteomes" id="UP001239111">
    <property type="component" value="Chromosome 1"/>
</dbReference>
<organism evidence="1 2">
    <name type="scientific">Eretmocerus hayati</name>
    <dbReference type="NCBI Taxonomy" id="131215"/>
    <lineage>
        <taxon>Eukaryota</taxon>
        <taxon>Metazoa</taxon>
        <taxon>Ecdysozoa</taxon>
        <taxon>Arthropoda</taxon>
        <taxon>Hexapoda</taxon>
        <taxon>Insecta</taxon>
        <taxon>Pterygota</taxon>
        <taxon>Neoptera</taxon>
        <taxon>Endopterygota</taxon>
        <taxon>Hymenoptera</taxon>
        <taxon>Apocrita</taxon>
        <taxon>Proctotrupomorpha</taxon>
        <taxon>Chalcidoidea</taxon>
        <taxon>Aphelinidae</taxon>
        <taxon>Aphelininae</taxon>
        <taxon>Eretmocerus</taxon>
    </lineage>
</organism>
<dbReference type="EMBL" id="CM056741">
    <property type="protein sequence ID" value="KAJ8682198.1"/>
    <property type="molecule type" value="Genomic_DNA"/>
</dbReference>
<protein>
    <submittedName>
        <fullName evidence="1">Uncharacterized protein</fullName>
    </submittedName>
</protein>
<sequence length="289" mass="32300">VAWLRVDTQTILTISNHVITKNHRIAVTHSAHRTWSLHIKDTRESDRGGYMCQVNTDPMSSIMGYLQVVVPPDILDHPTSTDMIVREGSNVTLKCAATGTPEPTITWRREAGAGIAQNGQNVLSVEASELILTKVDRQHMGAYLCIASNGVRPTPSKRIVLIVEFPPMLQIENQLIGALEGQTLTLECVTEAYPRPITYWMGPSNDTINSKINDEHYKVVSHESGYRTTMKLTINKVRYSDFGSFKCITTNSLGETVGEIRVNGIETTPFFRSIGKSRFMCFKTISLWQ</sequence>
<evidence type="ECO:0000313" key="2">
    <source>
        <dbReference type="Proteomes" id="UP001239111"/>
    </source>
</evidence>
<evidence type="ECO:0000313" key="1">
    <source>
        <dbReference type="EMBL" id="KAJ8682198.1"/>
    </source>
</evidence>
<proteinExistence type="predicted"/>
<feature type="non-terminal residue" evidence="1">
    <location>
        <position position="1"/>
    </location>
</feature>
<gene>
    <name evidence="1" type="ORF">QAD02_017990</name>
</gene>
<keyword evidence="2" id="KW-1185">Reference proteome</keyword>
<comment type="caution">
    <text evidence="1">The sequence shown here is derived from an EMBL/GenBank/DDBJ whole genome shotgun (WGS) entry which is preliminary data.</text>
</comment>